<organism evidence="6 7">
    <name type="scientific">Haematococcus lacustris</name>
    <name type="common">Green alga</name>
    <name type="synonym">Haematococcus pluvialis</name>
    <dbReference type="NCBI Taxonomy" id="44745"/>
    <lineage>
        <taxon>Eukaryota</taxon>
        <taxon>Viridiplantae</taxon>
        <taxon>Chlorophyta</taxon>
        <taxon>core chlorophytes</taxon>
        <taxon>Chlorophyceae</taxon>
        <taxon>CS clade</taxon>
        <taxon>Chlamydomonadales</taxon>
        <taxon>Haematococcaceae</taxon>
        <taxon>Haematococcus</taxon>
    </lineage>
</organism>
<evidence type="ECO:0000256" key="1">
    <source>
        <dbReference type="ARBA" id="ARBA00004123"/>
    </source>
</evidence>
<dbReference type="InterPro" id="IPR036322">
    <property type="entry name" value="WD40_repeat_dom_sf"/>
</dbReference>
<dbReference type="Pfam" id="PF10433">
    <property type="entry name" value="Beta-prop_RSE1_1st"/>
    <property type="match status" value="1"/>
</dbReference>
<feature type="non-terminal residue" evidence="6">
    <location>
        <position position="992"/>
    </location>
</feature>
<accession>A0A699YQB4</accession>
<feature type="domain" description="RSE1/DDB1/CPSF1 second beta-propeller" evidence="5">
    <location>
        <begin position="443"/>
        <end position="512"/>
    </location>
</feature>
<dbReference type="Proteomes" id="UP000485058">
    <property type="component" value="Unassembled WGS sequence"/>
</dbReference>
<dbReference type="Gene3D" id="2.130.10.10">
    <property type="entry name" value="YVTN repeat-like/Quinoprotein amine dehydrogenase"/>
    <property type="match status" value="3"/>
</dbReference>
<dbReference type="InterPro" id="IPR050358">
    <property type="entry name" value="RSE1/DDB1/CFT1"/>
</dbReference>
<evidence type="ECO:0000256" key="2">
    <source>
        <dbReference type="ARBA" id="ARBA00023242"/>
    </source>
</evidence>
<comment type="subcellular location">
    <subcellularLocation>
        <location evidence="1">Nucleus</location>
    </subcellularLocation>
</comment>
<dbReference type="Pfam" id="PF23726">
    <property type="entry name" value="Beta-prop_RSE1_2nd"/>
    <property type="match status" value="1"/>
</dbReference>
<dbReference type="InterPro" id="IPR018846">
    <property type="entry name" value="Beta-prop_RSE1/DDB1/CPSF1_1st"/>
</dbReference>
<dbReference type="SUPFAM" id="SSF101898">
    <property type="entry name" value="NHL repeat"/>
    <property type="match status" value="1"/>
</dbReference>
<feature type="non-terminal residue" evidence="6">
    <location>
        <position position="1"/>
    </location>
</feature>
<dbReference type="GO" id="GO:0005634">
    <property type="term" value="C:nucleus"/>
    <property type="evidence" value="ECO:0007669"/>
    <property type="project" value="UniProtKB-SubCell"/>
</dbReference>
<protein>
    <submittedName>
        <fullName evidence="6">Spliceosome-associated protein 130 B isoform C</fullName>
    </submittedName>
</protein>
<evidence type="ECO:0000259" key="3">
    <source>
        <dbReference type="Pfam" id="PF03178"/>
    </source>
</evidence>
<dbReference type="FunFam" id="2.130.10.10:FF:000640">
    <property type="entry name" value="Splicing factor 3B subunit 3"/>
    <property type="match status" value="1"/>
</dbReference>
<dbReference type="Pfam" id="PF03178">
    <property type="entry name" value="CPSF_A"/>
    <property type="match status" value="1"/>
</dbReference>
<sequence>MHLYHLTLSRASGIQSAAYGNFSGPKAQEIAVSRGKMLELLRPNELGKMVTVLSTDVFGCIRAIAPFRITGAQTDYLIVGSDSGRIVVLQYDKDRNAWKKVHQETYGKSGCRRLVPGQYLTCDPKGRACMIAAIEKQKFVYVLNRDSAANLTISSPLEAHKSHNIVFSIVGMDCGFDNPIFATIELDYADADQDPTGEAASVAQKHLTFYELDLGLNHVVRKWSDPVDNGANLLMPVPGGADGPGGVLVCAENFIIYKNQDHEEVRAVIPRRNDLPGDRGVLIVSFAAHKKKAYSFFLVQSEYGDIYKVTLTTDGDTVREVKVKYFDTLPPCVSICVLKTGFLFAASETGNHALYQFIGTGDDEDVESSSAQLVQTEEGFQPVFFDPRPLKNLLLVDEMPSLMPITDMKVANLLNEEIPQIYAISGRGPRSSLAVLRPGLAVTELAVSPLPGNPTAVFTVKRAVGDEFDAYIVVFSIGEEVKETNDSGFLGTVPTLHTQLLADNSLLQALPAAAESVLLLYGGQAGAGDAGVDSSLFLQVALINGVLLRTEVDRVSGFASDQCPEGFVAVAKGSLRILSVENVGETFNQQVTRLRYTPRRLVIHPQHNMLMVAEADYGAIPLAEREDLKQQLQSGENGVLQGVEFDEEAAALEEQYGPPKGSPGQWAACLRVVDPATLSTAFVTELDNNEGVTCMGLAALSPSTKGPQETFLAVGTAQGLRYLPTDCEAAYIRVYRVLDSGRRLELLHKTQTEGGPVGAVAGYKGRLLASSGPVLRLYELGKKKLLRKCEYKKLPVNIMSLQVQGSRIIVGDSQESVHLMKYKKAENIFYIFADDTMPRFVTSILPLDFDTFAVGDKFGNLTVLRLPADISAQVEEDPTGGKLAASTGKLNGAPHKLQAITNFHIGDTITAMQRAALQPGGQEVIVYGTVMGAIGVLYPFSSKEDADFFTHLEMHLRQEHPPLAGRDHMAFRSAYIPVKDCVDGDLCSQYPS</sequence>
<dbReference type="InterPro" id="IPR004871">
    <property type="entry name" value="RSE1/DDB1/CPSF1_C"/>
</dbReference>
<keyword evidence="2" id="KW-0539">Nucleus</keyword>
<proteinExistence type="predicted"/>
<dbReference type="GO" id="GO:0003676">
    <property type="term" value="F:nucleic acid binding"/>
    <property type="evidence" value="ECO:0007669"/>
    <property type="project" value="InterPro"/>
</dbReference>
<reference evidence="6 7" key="1">
    <citation type="submission" date="2020-02" db="EMBL/GenBank/DDBJ databases">
        <title>Draft genome sequence of Haematococcus lacustris strain NIES-144.</title>
        <authorList>
            <person name="Morimoto D."/>
            <person name="Nakagawa S."/>
            <person name="Yoshida T."/>
            <person name="Sawayama S."/>
        </authorList>
    </citation>
    <scope>NUCLEOTIDE SEQUENCE [LARGE SCALE GENOMIC DNA]</scope>
    <source>
        <strain evidence="6 7">NIES-144</strain>
    </source>
</reference>
<dbReference type="EMBL" id="BLLF01000402">
    <property type="protein sequence ID" value="GFH11425.1"/>
    <property type="molecule type" value="Genomic_DNA"/>
</dbReference>
<dbReference type="InterPro" id="IPR015943">
    <property type="entry name" value="WD40/YVTN_repeat-like_dom_sf"/>
</dbReference>
<gene>
    <name evidence="6" type="ORF">HaLaN_06918</name>
</gene>
<evidence type="ECO:0000259" key="4">
    <source>
        <dbReference type="Pfam" id="PF10433"/>
    </source>
</evidence>
<evidence type="ECO:0000313" key="6">
    <source>
        <dbReference type="EMBL" id="GFH11425.1"/>
    </source>
</evidence>
<feature type="domain" description="RSE1/DDB1/CPSF1 first beta-propeller" evidence="4">
    <location>
        <begin position="14"/>
        <end position="376"/>
    </location>
</feature>
<evidence type="ECO:0000313" key="7">
    <source>
        <dbReference type="Proteomes" id="UP000485058"/>
    </source>
</evidence>
<evidence type="ECO:0000259" key="5">
    <source>
        <dbReference type="Pfam" id="PF23726"/>
    </source>
</evidence>
<dbReference type="InterPro" id="IPR058543">
    <property type="entry name" value="Beta-prop_RSE1/DDB1/CPSF1_2nd"/>
</dbReference>
<dbReference type="AlphaFoldDB" id="A0A699YQB4"/>
<dbReference type="SUPFAM" id="SSF50978">
    <property type="entry name" value="WD40 repeat-like"/>
    <property type="match status" value="1"/>
</dbReference>
<keyword evidence="7" id="KW-1185">Reference proteome</keyword>
<feature type="domain" description="RSE1/DDB1/CPSF1 C-terminal" evidence="3">
    <location>
        <begin position="668"/>
        <end position="990"/>
    </location>
</feature>
<dbReference type="PANTHER" id="PTHR10644">
    <property type="entry name" value="DNA REPAIR/RNA PROCESSING CPSF FAMILY"/>
    <property type="match status" value="1"/>
</dbReference>
<name>A0A699YQB4_HAELA</name>
<comment type="caution">
    <text evidence="6">The sequence shown here is derived from an EMBL/GenBank/DDBJ whole genome shotgun (WGS) entry which is preliminary data.</text>
</comment>